<evidence type="ECO:0000313" key="2">
    <source>
        <dbReference type="Proteomes" id="UP000308267"/>
    </source>
</evidence>
<dbReference type="AlphaFoldDB" id="A0A4S2LU56"/>
<keyword evidence="2" id="KW-1185">Reference proteome</keyword>
<evidence type="ECO:0000313" key="1">
    <source>
        <dbReference type="EMBL" id="TGZ65059.1"/>
    </source>
</evidence>
<organism evidence="1 2">
    <name type="scientific">Opisthorchis felineus</name>
    <dbReference type="NCBI Taxonomy" id="147828"/>
    <lineage>
        <taxon>Eukaryota</taxon>
        <taxon>Metazoa</taxon>
        <taxon>Spiralia</taxon>
        <taxon>Lophotrochozoa</taxon>
        <taxon>Platyhelminthes</taxon>
        <taxon>Trematoda</taxon>
        <taxon>Digenea</taxon>
        <taxon>Opisthorchiida</taxon>
        <taxon>Opisthorchiata</taxon>
        <taxon>Opisthorchiidae</taxon>
        <taxon>Opisthorchis</taxon>
    </lineage>
</organism>
<gene>
    <name evidence="1" type="ORF">CRM22_006061</name>
</gene>
<accession>A0A4S2LU56</accession>
<comment type="caution">
    <text evidence="1">The sequence shown here is derived from an EMBL/GenBank/DDBJ whole genome shotgun (WGS) entry which is preliminary data.</text>
</comment>
<sequence length="106" mass="12030">MLGDFVFFRSYHVDFNQIFPPPPVFCSSQPCYHPFMPLCSSTDHETVAFHMKSVEVGRLCPFYLIYLSLTFVRFGFARFGLPPSAICDLRCVGQFQSFRGISLGSA</sequence>
<protein>
    <submittedName>
        <fullName evidence="1">Uncharacterized protein</fullName>
    </submittedName>
</protein>
<name>A0A4S2LU56_OPIFE</name>
<dbReference type="EMBL" id="SJOL01006525">
    <property type="protein sequence ID" value="TGZ65059.1"/>
    <property type="molecule type" value="Genomic_DNA"/>
</dbReference>
<proteinExistence type="predicted"/>
<reference evidence="1 2" key="1">
    <citation type="journal article" date="2019" name="BMC Genomics">
        <title>New insights from Opisthorchis felineus genome: update on genomics of the epidemiologically important liver flukes.</title>
        <authorList>
            <person name="Ershov N.I."/>
            <person name="Mordvinov V.A."/>
            <person name="Prokhortchouk E.B."/>
            <person name="Pakharukova M.Y."/>
            <person name="Gunbin K.V."/>
            <person name="Ustyantsev K."/>
            <person name="Genaev M.A."/>
            <person name="Blinov A.G."/>
            <person name="Mazur A."/>
            <person name="Boulygina E."/>
            <person name="Tsygankova S."/>
            <person name="Khrameeva E."/>
            <person name="Chekanov N."/>
            <person name="Fan G."/>
            <person name="Xiao A."/>
            <person name="Zhang H."/>
            <person name="Xu X."/>
            <person name="Yang H."/>
            <person name="Solovyev V."/>
            <person name="Lee S.M."/>
            <person name="Liu X."/>
            <person name="Afonnikov D.A."/>
            <person name="Skryabin K.G."/>
        </authorList>
    </citation>
    <scope>NUCLEOTIDE SEQUENCE [LARGE SCALE GENOMIC DNA]</scope>
    <source>
        <strain evidence="1">AK-0245</strain>
        <tissue evidence="1">Whole organism</tissue>
    </source>
</reference>
<dbReference type="Proteomes" id="UP000308267">
    <property type="component" value="Unassembled WGS sequence"/>
</dbReference>